<evidence type="ECO:0000256" key="1">
    <source>
        <dbReference type="SAM" id="MobiDB-lite"/>
    </source>
</evidence>
<sequence>MRTPQGAEGLKGVNRPFAGGEEAIGAFRAGAYPSFGERVGPRALRRSRYDDCAVAREDGVERGGELACGPERGGTSARSAGMHAEADDRQPRCRLPTRADDILGKRDYGYVTPLETRSMLGQNLVPAA</sequence>
<accession>A0ABN3GU68</accession>
<reference evidence="2 3" key="1">
    <citation type="journal article" date="2019" name="Int. J. Syst. Evol. Microbiol.">
        <title>The Global Catalogue of Microorganisms (GCM) 10K type strain sequencing project: providing services to taxonomists for standard genome sequencing and annotation.</title>
        <authorList>
            <consortium name="The Broad Institute Genomics Platform"/>
            <consortium name="The Broad Institute Genome Sequencing Center for Infectious Disease"/>
            <person name="Wu L."/>
            <person name="Ma J."/>
        </authorList>
    </citation>
    <scope>NUCLEOTIDE SEQUENCE [LARGE SCALE GENOMIC DNA]</scope>
    <source>
        <strain evidence="2 3">JCM 4316</strain>
    </source>
</reference>
<dbReference type="EMBL" id="BAAASD010000031">
    <property type="protein sequence ID" value="GAA2360440.1"/>
    <property type="molecule type" value="Genomic_DNA"/>
</dbReference>
<evidence type="ECO:0000313" key="3">
    <source>
        <dbReference type="Proteomes" id="UP001500253"/>
    </source>
</evidence>
<comment type="caution">
    <text evidence="2">The sequence shown here is derived from an EMBL/GenBank/DDBJ whole genome shotgun (WGS) entry which is preliminary data.</text>
</comment>
<feature type="region of interest" description="Disordered" evidence="1">
    <location>
        <begin position="63"/>
        <end position="92"/>
    </location>
</feature>
<evidence type="ECO:0000313" key="2">
    <source>
        <dbReference type="EMBL" id="GAA2360440.1"/>
    </source>
</evidence>
<protein>
    <submittedName>
        <fullName evidence="2">Uncharacterized protein</fullName>
    </submittedName>
</protein>
<keyword evidence="3" id="KW-1185">Reference proteome</keyword>
<dbReference type="Proteomes" id="UP001500253">
    <property type="component" value="Unassembled WGS sequence"/>
</dbReference>
<name>A0ABN3GU68_9ACTN</name>
<gene>
    <name evidence="2" type="ORF">GCM10010246_58540</name>
</gene>
<proteinExistence type="predicted"/>
<organism evidence="2 3">
    <name type="scientific">Streptomyces cuspidosporus</name>
    <dbReference type="NCBI Taxonomy" id="66882"/>
    <lineage>
        <taxon>Bacteria</taxon>
        <taxon>Bacillati</taxon>
        <taxon>Actinomycetota</taxon>
        <taxon>Actinomycetes</taxon>
        <taxon>Kitasatosporales</taxon>
        <taxon>Streptomycetaceae</taxon>
        <taxon>Streptomyces</taxon>
    </lineage>
</organism>